<feature type="non-terminal residue" evidence="6">
    <location>
        <position position="200"/>
    </location>
</feature>
<feature type="transmembrane region" description="Helical" evidence="5">
    <location>
        <begin position="71"/>
        <end position="92"/>
    </location>
</feature>
<dbReference type="InterPro" id="IPR004776">
    <property type="entry name" value="Mem_transp_PIN-like"/>
</dbReference>
<dbReference type="GO" id="GO:0055085">
    <property type="term" value="P:transmembrane transport"/>
    <property type="evidence" value="ECO:0007669"/>
    <property type="project" value="InterPro"/>
</dbReference>
<dbReference type="OrthoDB" id="191139at2759"/>
<sequence length="200" mass="22153">MELMVVLVASLEAILTNTVIAICGFLLARFEYVNKSTSDSLAKLNVQFLLPIMLFIKLANSLSINNFLNYWPIPVIFIIISTISLSLSNLLGKITNQSDYLKNFLKIAASFPNTNSIPTGIIHVLAISKSSELLKWGNGDNSSAMDARGISYIIVYTAFCNMARWSYGIKLFEEPKIGERAHLLGSNSEESNHQTTKLSK</sequence>
<comment type="subcellular location">
    <subcellularLocation>
        <location evidence="1">Membrane</location>
        <topology evidence="1">Multi-pass membrane protein</topology>
    </subcellularLocation>
</comment>
<dbReference type="STRING" id="796925.A0A137PB98"/>
<protein>
    <submittedName>
        <fullName evidence="6">Auxin efflux carrier</fullName>
    </submittedName>
</protein>
<evidence type="ECO:0000256" key="4">
    <source>
        <dbReference type="ARBA" id="ARBA00023136"/>
    </source>
</evidence>
<keyword evidence="3 5" id="KW-1133">Transmembrane helix</keyword>
<dbReference type="GO" id="GO:0016020">
    <property type="term" value="C:membrane"/>
    <property type="evidence" value="ECO:0007669"/>
    <property type="project" value="UniProtKB-SubCell"/>
</dbReference>
<reference evidence="6 7" key="1">
    <citation type="journal article" date="2015" name="Genome Biol. Evol.">
        <title>Phylogenomic analyses indicate that early fungi evolved digesting cell walls of algal ancestors of land plants.</title>
        <authorList>
            <person name="Chang Y."/>
            <person name="Wang S."/>
            <person name="Sekimoto S."/>
            <person name="Aerts A.L."/>
            <person name="Choi C."/>
            <person name="Clum A."/>
            <person name="LaButti K.M."/>
            <person name="Lindquist E.A."/>
            <person name="Yee Ngan C."/>
            <person name="Ohm R.A."/>
            <person name="Salamov A.A."/>
            <person name="Grigoriev I.V."/>
            <person name="Spatafora J.W."/>
            <person name="Berbee M.L."/>
        </authorList>
    </citation>
    <scope>NUCLEOTIDE SEQUENCE [LARGE SCALE GENOMIC DNA]</scope>
    <source>
        <strain evidence="6 7">NRRL 28638</strain>
    </source>
</reference>
<evidence type="ECO:0000313" key="6">
    <source>
        <dbReference type="EMBL" id="KXN72287.1"/>
    </source>
</evidence>
<evidence type="ECO:0000256" key="2">
    <source>
        <dbReference type="ARBA" id="ARBA00022692"/>
    </source>
</evidence>
<dbReference type="GO" id="GO:0005783">
    <property type="term" value="C:endoplasmic reticulum"/>
    <property type="evidence" value="ECO:0007669"/>
    <property type="project" value="TreeGrafter"/>
</dbReference>
<gene>
    <name evidence="6" type="ORF">CONCODRAFT_4925</name>
</gene>
<evidence type="ECO:0000256" key="5">
    <source>
        <dbReference type="SAM" id="Phobius"/>
    </source>
</evidence>
<feature type="transmembrane region" description="Helical" evidence="5">
    <location>
        <begin position="6"/>
        <end position="28"/>
    </location>
</feature>
<name>A0A137PB98_CONC2</name>
<dbReference type="Pfam" id="PF03547">
    <property type="entry name" value="Mem_trans"/>
    <property type="match status" value="1"/>
</dbReference>
<organism evidence="6 7">
    <name type="scientific">Conidiobolus coronatus (strain ATCC 28846 / CBS 209.66 / NRRL 28638)</name>
    <name type="common">Delacroixia coronata</name>
    <dbReference type="NCBI Taxonomy" id="796925"/>
    <lineage>
        <taxon>Eukaryota</taxon>
        <taxon>Fungi</taxon>
        <taxon>Fungi incertae sedis</taxon>
        <taxon>Zoopagomycota</taxon>
        <taxon>Entomophthoromycotina</taxon>
        <taxon>Entomophthoromycetes</taxon>
        <taxon>Entomophthorales</taxon>
        <taxon>Ancylistaceae</taxon>
        <taxon>Conidiobolus</taxon>
    </lineage>
</organism>
<evidence type="ECO:0000256" key="1">
    <source>
        <dbReference type="ARBA" id="ARBA00004141"/>
    </source>
</evidence>
<evidence type="ECO:0000256" key="3">
    <source>
        <dbReference type="ARBA" id="ARBA00022989"/>
    </source>
</evidence>
<keyword evidence="2 5" id="KW-0812">Transmembrane</keyword>
<dbReference type="AlphaFoldDB" id="A0A137PB98"/>
<dbReference type="PANTHER" id="PTHR31794:SF4">
    <property type="entry name" value="AUXIN EFFLUX TRANSPORTER FAMILY PROTEIN (EUROFUNG)"/>
    <property type="match status" value="1"/>
</dbReference>
<dbReference type="Proteomes" id="UP000070444">
    <property type="component" value="Unassembled WGS sequence"/>
</dbReference>
<proteinExistence type="predicted"/>
<dbReference type="EMBL" id="KQ964456">
    <property type="protein sequence ID" value="KXN72287.1"/>
    <property type="molecule type" value="Genomic_DNA"/>
</dbReference>
<accession>A0A137PB98</accession>
<keyword evidence="4 5" id="KW-0472">Membrane</keyword>
<keyword evidence="7" id="KW-1185">Reference proteome</keyword>
<feature type="transmembrane region" description="Helical" evidence="5">
    <location>
        <begin position="40"/>
        <end position="59"/>
    </location>
</feature>
<dbReference type="PANTHER" id="PTHR31794">
    <property type="entry name" value="AUXIN EFFLUX TRANSPORTER FAMILY PROTEIN (EUROFUNG)"/>
    <property type="match status" value="1"/>
</dbReference>
<evidence type="ECO:0000313" key="7">
    <source>
        <dbReference type="Proteomes" id="UP000070444"/>
    </source>
</evidence>